<reference evidence="1 2" key="1">
    <citation type="journal article" date="2013" name="Genome Biol. Evol.">
        <title>Genomes of Stigonematalean cyanobacteria (subsection V) and the evolution of oxygenic photosynthesis from prokaryotes to plastids.</title>
        <authorList>
            <person name="Dagan T."/>
            <person name="Roettger M."/>
            <person name="Stucken K."/>
            <person name="Landan G."/>
            <person name="Koch R."/>
            <person name="Major P."/>
            <person name="Gould S.B."/>
            <person name="Goremykin V.V."/>
            <person name="Rippka R."/>
            <person name="Tandeau de Marsac N."/>
            <person name="Gugger M."/>
            <person name="Lockhart P.J."/>
            <person name="Allen J.F."/>
            <person name="Brune I."/>
            <person name="Maus I."/>
            <person name="Puhler A."/>
            <person name="Martin W.F."/>
        </authorList>
    </citation>
    <scope>NUCLEOTIDE SEQUENCE [LARGE SCALE GENOMIC DNA]</scope>
    <source>
        <strain evidence="1 2">PCC 7110</strain>
    </source>
</reference>
<dbReference type="Proteomes" id="UP000076925">
    <property type="component" value="Unassembled WGS sequence"/>
</dbReference>
<dbReference type="AlphaFoldDB" id="A0A139WWL4"/>
<gene>
    <name evidence="1" type="ORF">WA1_44985</name>
</gene>
<keyword evidence="2" id="KW-1185">Reference proteome</keyword>
<comment type="caution">
    <text evidence="1">The sequence shown here is derived from an EMBL/GenBank/DDBJ whole genome shotgun (WGS) entry which is preliminary data.</text>
</comment>
<evidence type="ECO:0000313" key="1">
    <source>
        <dbReference type="EMBL" id="KYC36825.1"/>
    </source>
</evidence>
<protein>
    <recommendedName>
        <fullName evidence="3">KGK family protein</fullName>
    </recommendedName>
</protein>
<evidence type="ECO:0000313" key="2">
    <source>
        <dbReference type="Proteomes" id="UP000076925"/>
    </source>
</evidence>
<sequence>MLNNKLKRLEGTEDIILLENKIFNPVQIINHIIEHFEPKGNDLNLSRKNSFIKKYFKQKNMQGIFNRLEWKFALRQGIKCELLIPNHNRKQKGKLEIKVIIDFSPMKKQESSMLDDDDAYNMLSLEDKKSSENLEIKVSLDFCPDESEVEETFTNNQPNSLINNVYWMANDYK</sequence>
<proteinExistence type="predicted"/>
<organism evidence="1 2">
    <name type="scientific">Scytonema hofmannii PCC 7110</name>
    <dbReference type="NCBI Taxonomy" id="128403"/>
    <lineage>
        <taxon>Bacteria</taxon>
        <taxon>Bacillati</taxon>
        <taxon>Cyanobacteriota</taxon>
        <taxon>Cyanophyceae</taxon>
        <taxon>Nostocales</taxon>
        <taxon>Scytonemataceae</taxon>
        <taxon>Scytonema</taxon>
    </lineage>
</organism>
<dbReference type="OrthoDB" id="511113at2"/>
<dbReference type="EMBL" id="ANNX02000047">
    <property type="protein sequence ID" value="KYC36825.1"/>
    <property type="molecule type" value="Genomic_DNA"/>
</dbReference>
<evidence type="ECO:0008006" key="3">
    <source>
        <dbReference type="Google" id="ProtNLM"/>
    </source>
</evidence>
<accession>A0A139WWL4</accession>
<dbReference type="InterPro" id="IPR014971">
    <property type="entry name" value="KGK"/>
</dbReference>
<name>A0A139WWL4_9CYAN</name>
<dbReference type="Pfam" id="PF08872">
    <property type="entry name" value="KGK"/>
    <property type="match status" value="1"/>
</dbReference>
<dbReference type="RefSeq" id="WP_017744065.1">
    <property type="nucleotide sequence ID" value="NZ_KQ976354.1"/>
</dbReference>